<evidence type="ECO:0000313" key="2">
    <source>
        <dbReference type="Proteomes" id="UP001499843"/>
    </source>
</evidence>
<reference evidence="1 2" key="1">
    <citation type="journal article" date="2019" name="Int. J. Syst. Evol. Microbiol.">
        <title>The Global Catalogue of Microorganisms (GCM) 10K type strain sequencing project: providing services to taxonomists for standard genome sequencing and annotation.</title>
        <authorList>
            <consortium name="The Broad Institute Genomics Platform"/>
            <consortium name="The Broad Institute Genome Sequencing Center for Infectious Disease"/>
            <person name="Wu L."/>
            <person name="Ma J."/>
        </authorList>
    </citation>
    <scope>NUCLEOTIDE SEQUENCE [LARGE SCALE GENOMIC DNA]</scope>
    <source>
        <strain evidence="1 2">JCM 16114</strain>
    </source>
</reference>
<dbReference type="Proteomes" id="UP001499843">
    <property type="component" value="Unassembled WGS sequence"/>
</dbReference>
<gene>
    <name evidence="1" type="ORF">GCM10009850_114840</name>
</gene>
<evidence type="ECO:0000313" key="1">
    <source>
        <dbReference type="EMBL" id="GAA2216015.1"/>
    </source>
</evidence>
<sequence length="781" mass="86800">MTDLVLPAGLPLGPFEGSHIQVFAAKGKNSRLHASETCSQLRSSDVRTLAIGLERATVERMCRQCAMWGAWARPGSALGIFLDQVGGLGLAYQLSHYASPDEDDFPAEEVVAAARLLRAEQEDDEDKDEDEDRWQERYEARQMRDSHLPDRLWSAAKSLHQAWMVIERYPWLEPWAHDALADKVAYVEGLRRDLAQLIDQEALLEASAVYALPSSSLSAGDPVYRVLGDERTARQILDDMQRDWRKAVISGWAGFSASRYSSHERVRHALGRKRKGVTEVYAAIDVLVTGWIDEARQQMAASAPDQRLIVLAIPAEDSDPHRRSRYGGWESLLWPWQLGVLCCHAVAVDWARRRALVRVPDLVAQRLLAEETDFAVAELEDLGRGYGDVLAEWIDEHMPRSDGVLLPGVLDDGPVAERRPLTTADIVALRSERDDEGIYVVFSPSGGFEAVPLQVLAERCASGWRGALVAGADDLPAALMTPWVEQVAGADTESSPASWARPEPGDEDFGFRLSALAGEKALEGPYAFGFQSAADSPREASRCLGLLAIARGVHDLRTLAQRYDRQALPPVVWEALLAFDRLDLTPFRATESRRTRTPGLGLPLGVLAYVQIYTSNSDPDYGKGHAASCRHVRDGSVALHPEDDLITAADLMGGQFDWCSKCGGYAVRRLTDVQLAHYRVAHRLQHINDEISSGMAHGRAEADEVTRLLAEFGEELTRLAGWDPDPTQRLYHEQDRWRQAVRGVEENLQRLVRQREADCADDGRGRVLPIKSGRRISERKE</sequence>
<accession>A0ABN3D2G8</accession>
<proteinExistence type="predicted"/>
<name>A0ABN3D2G8_9ACTN</name>
<comment type="caution">
    <text evidence="1">The sequence shown here is derived from an EMBL/GenBank/DDBJ whole genome shotgun (WGS) entry which is preliminary data.</text>
</comment>
<dbReference type="EMBL" id="BAAAQX010000059">
    <property type="protein sequence ID" value="GAA2216015.1"/>
    <property type="molecule type" value="Genomic_DNA"/>
</dbReference>
<organism evidence="1 2">
    <name type="scientific">Nonomuraea monospora</name>
    <dbReference type="NCBI Taxonomy" id="568818"/>
    <lineage>
        <taxon>Bacteria</taxon>
        <taxon>Bacillati</taxon>
        <taxon>Actinomycetota</taxon>
        <taxon>Actinomycetes</taxon>
        <taxon>Streptosporangiales</taxon>
        <taxon>Streptosporangiaceae</taxon>
        <taxon>Nonomuraea</taxon>
    </lineage>
</organism>
<protein>
    <submittedName>
        <fullName evidence="1">Uncharacterized protein</fullName>
    </submittedName>
</protein>
<dbReference type="RefSeq" id="WP_344495217.1">
    <property type="nucleotide sequence ID" value="NZ_BAAAQX010000059.1"/>
</dbReference>
<keyword evidence="2" id="KW-1185">Reference proteome</keyword>